<evidence type="ECO:0000256" key="1">
    <source>
        <dbReference type="SAM" id="MobiDB-lite"/>
    </source>
</evidence>
<evidence type="ECO:0000313" key="3">
    <source>
        <dbReference type="Proteomes" id="UP000729402"/>
    </source>
</evidence>
<comment type="caution">
    <text evidence="2">The sequence shown here is derived from an EMBL/GenBank/DDBJ whole genome shotgun (WGS) entry which is preliminary data.</text>
</comment>
<feature type="region of interest" description="Disordered" evidence="1">
    <location>
        <begin position="47"/>
        <end position="68"/>
    </location>
</feature>
<reference evidence="2" key="1">
    <citation type="journal article" date="2021" name="bioRxiv">
        <title>Whole Genome Assembly and Annotation of Northern Wild Rice, Zizania palustris L., Supports a Whole Genome Duplication in the Zizania Genus.</title>
        <authorList>
            <person name="Haas M."/>
            <person name="Kono T."/>
            <person name="Macchietto M."/>
            <person name="Millas R."/>
            <person name="McGilp L."/>
            <person name="Shao M."/>
            <person name="Duquette J."/>
            <person name="Hirsch C.N."/>
            <person name="Kimball J."/>
        </authorList>
    </citation>
    <scope>NUCLEOTIDE SEQUENCE</scope>
    <source>
        <tissue evidence="2">Fresh leaf tissue</tissue>
    </source>
</reference>
<evidence type="ECO:0000313" key="2">
    <source>
        <dbReference type="EMBL" id="KAG8076612.1"/>
    </source>
</evidence>
<proteinExistence type="predicted"/>
<reference evidence="2" key="2">
    <citation type="submission" date="2021-02" db="EMBL/GenBank/DDBJ databases">
        <authorList>
            <person name="Kimball J.A."/>
            <person name="Haas M.W."/>
            <person name="Macchietto M."/>
            <person name="Kono T."/>
            <person name="Duquette J."/>
            <person name="Shao M."/>
        </authorList>
    </citation>
    <scope>NUCLEOTIDE SEQUENCE</scope>
    <source>
        <tissue evidence="2">Fresh leaf tissue</tissue>
    </source>
</reference>
<organism evidence="2 3">
    <name type="scientific">Zizania palustris</name>
    <name type="common">Northern wild rice</name>
    <dbReference type="NCBI Taxonomy" id="103762"/>
    <lineage>
        <taxon>Eukaryota</taxon>
        <taxon>Viridiplantae</taxon>
        <taxon>Streptophyta</taxon>
        <taxon>Embryophyta</taxon>
        <taxon>Tracheophyta</taxon>
        <taxon>Spermatophyta</taxon>
        <taxon>Magnoliopsida</taxon>
        <taxon>Liliopsida</taxon>
        <taxon>Poales</taxon>
        <taxon>Poaceae</taxon>
        <taxon>BOP clade</taxon>
        <taxon>Oryzoideae</taxon>
        <taxon>Oryzeae</taxon>
        <taxon>Zizaniinae</taxon>
        <taxon>Zizania</taxon>
    </lineage>
</organism>
<dbReference type="Proteomes" id="UP000729402">
    <property type="component" value="Unassembled WGS sequence"/>
</dbReference>
<keyword evidence="3" id="KW-1185">Reference proteome</keyword>
<dbReference type="AlphaFoldDB" id="A0A8J5T2I1"/>
<dbReference type="EMBL" id="JAAALK010000283">
    <property type="protein sequence ID" value="KAG8076612.1"/>
    <property type="molecule type" value="Genomic_DNA"/>
</dbReference>
<protein>
    <submittedName>
        <fullName evidence="2">Uncharacterized protein</fullName>
    </submittedName>
</protein>
<accession>A0A8J5T2I1</accession>
<sequence length="101" mass="10952">MDHVKCLRRPRSPSVLRPTYVDRAATERCGSSGGSLDCGGFSGERLGGGRSGDRRHGGGRFSGDKLGSGGDVEIFYVELGFHWRTCFISVHGKFEKWGCNA</sequence>
<gene>
    <name evidence="2" type="ORF">GUJ93_ZPchr0006g42831</name>
</gene>
<name>A0A8J5T2I1_ZIZPA</name>